<dbReference type="EMBL" id="BPLR01004326">
    <property type="protein sequence ID" value="GIX94020.1"/>
    <property type="molecule type" value="Genomic_DNA"/>
</dbReference>
<evidence type="ECO:0000313" key="2">
    <source>
        <dbReference type="Proteomes" id="UP001054945"/>
    </source>
</evidence>
<comment type="caution">
    <text evidence="1">The sequence shown here is derived from an EMBL/GenBank/DDBJ whole genome shotgun (WGS) entry which is preliminary data.</text>
</comment>
<sequence length="89" mass="10493">MQASNEFLFLIFTFRAHFPFSLQKQPTMKGVPFKEILWTRTLCLCPPPFSVGEWRVKDNEQTMSKKSFEWGDAEKVSAIHDHNFPTTRR</sequence>
<reference evidence="1 2" key="1">
    <citation type="submission" date="2021-06" db="EMBL/GenBank/DDBJ databases">
        <title>Caerostris extrusa draft genome.</title>
        <authorList>
            <person name="Kono N."/>
            <person name="Arakawa K."/>
        </authorList>
    </citation>
    <scope>NUCLEOTIDE SEQUENCE [LARGE SCALE GENOMIC DNA]</scope>
</reference>
<protein>
    <submittedName>
        <fullName evidence="1">Uncharacterized protein</fullName>
    </submittedName>
</protein>
<dbReference type="Proteomes" id="UP001054945">
    <property type="component" value="Unassembled WGS sequence"/>
</dbReference>
<gene>
    <name evidence="1" type="ORF">CEXT_465311</name>
</gene>
<evidence type="ECO:0000313" key="1">
    <source>
        <dbReference type="EMBL" id="GIX94020.1"/>
    </source>
</evidence>
<proteinExistence type="predicted"/>
<accession>A0AAV4PBP4</accession>
<name>A0AAV4PBP4_CAEEX</name>
<dbReference type="AlphaFoldDB" id="A0AAV4PBP4"/>
<organism evidence="1 2">
    <name type="scientific">Caerostris extrusa</name>
    <name type="common">Bark spider</name>
    <name type="synonym">Caerostris bankana</name>
    <dbReference type="NCBI Taxonomy" id="172846"/>
    <lineage>
        <taxon>Eukaryota</taxon>
        <taxon>Metazoa</taxon>
        <taxon>Ecdysozoa</taxon>
        <taxon>Arthropoda</taxon>
        <taxon>Chelicerata</taxon>
        <taxon>Arachnida</taxon>
        <taxon>Araneae</taxon>
        <taxon>Araneomorphae</taxon>
        <taxon>Entelegynae</taxon>
        <taxon>Araneoidea</taxon>
        <taxon>Araneidae</taxon>
        <taxon>Caerostris</taxon>
    </lineage>
</organism>
<keyword evidence="2" id="KW-1185">Reference proteome</keyword>